<dbReference type="InterPro" id="IPR001289">
    <property type="entry name" value="NFYA"/>
</dbReference>
<keyword evidence="2 7" id="KW-0805">Transcription regulation</keyword>
<dbReference type="PROSITE" id="PS00686">
    <property type="entry name" value="NFYA_HAP2_1"/>
    <property type="match status" value="1"/>
</dbReference>
<dbReference type="WBParaSite" id="jg12601">
    <property type="protein sequence ID" value="jg12601"/>
    <property type="gene ID" value="jg12601"/>
</dbReference>
<feature type="region of interest" description="Disordered" evidence="8">
    <location>
        <begin position="339"/>
        <end position="401"/>
    </location>
</feature>
<dbReference type="PANTHER" id="PTHR12632">
    <property type="entry name" value="TRANSCRIPTION FACTOR NF-Y ALPHA-RELATED"/>
    <property type="match status" value="1"/>
</dbReference>
<dbReference type="Pfam" id="PF02045">
    <property type="entry name" value="CBFB_NFYA"/>
    <property type="match status" value="1"/>
</dbReference>
<reference evidence="10" key="1">
    <citation type="submission" date="2022-11" db="UniProtKB">
        <authorList>
            <consortium name="WormBaseParasite"/>
        </authorList>
    </citation>
    <scope>IDENTIFICATION</scope>
</reference>
<dbReference type="SMART" id="SM00521">
    <property type="entry name" value="CBF"/>
    <property type="match status" value="1"/>
</dbReference>
<protein>
    <recommendedName>
        <fullName evidence="7">Nuclear transcription factor Y subunit</fullName>
    </recommendedName>
</protein>
<feature type="compositionally biased region" description="Low complexity" evidence="8">
    <location>
        <begin position="381"/>
        <end position="390"/>
    </location>
</feature>
<keyword evidence="4" id="KW-0010">Activator</keyword>
<proteinExistence type="inferred from homology"/>
<dbReference type="PRINTS" id="PR00616">
    <property type="entry name" value="CCAATSUBUNTB"/>
</dbReference>
<comment type="subcellular location">
    <subcellularLocation>
        <location evidence="1 7">Nucleus</location>
    </subcellularLocation>
</comment>
<evidence type="ECO:0000256" key="8">
    <source>
        <dbReference type="SAM" id="MobiDB-lite"/>
    </source>
</evidence>
<organism evidence="9 10">
    <name type="scientific">Ditylenchus dipsaci</name>
    <dbReference type="NCBI Taxonomy" id="166011"/>
    <lineage>
        <taxon>Eukaryota</taxon>
        <taxon>Metazoa</taxon>
        <taxon>Ecdysozoa</taxon>
        <taxon>Nematoda</taxon>
        <taxon>Chromadorea</taxon>
        <taxon>Rhabditida</taxon>
        <taxon>Tylenchina</taxon>
        <taxon>Tylenchomorpha</taxon>
        <taxon>Sphaerularioidea</taxon>
        <taxon>Anguinidae</taxon>
        <taxon>Anguininae</taxon>
        <taxon>Ditylenchus</taxon>
    </lineage>
</organism>
<dbReference type="Gene3D" id="6.10.250.2430">
    <property type="match status" value="1"/>
</dbReference>
<feature type="compositionally biased region" description="Pro residues" evidence="8">
    <location>
        <begin position="391"/>
        <end position="401"/>
    </location>
</feature>
<dbReference type="AlphaFoldDB" id="A0A915CVI3"/>
<dbReference type="PROSITE" id="PS51152">
    <property type="entry name" value="NFYA_HAP2_2"/>
    <property type="match status" value="1"/>
</dbReference>
<dbReference type="Proteomes" id="UP000887574">
    <property type="component" value="Unplaced"/>
</dbReference>
<accession>A0A915CVI3</accession>
<dbReference type="InterPro" id="IPR018362">
    <property type="entry name" value="CCAAT-binding_factor_CS"/>
</dbReference>
<dbReference type="GO" id="GO:0016602">
    <property type="term" value="C:CCAAT-binding factor complex"/>
    <property type="evidence" value="ECO:0007669"/>
    <property type="project" value="InterPro"/>
</dbReference>
<evidence type="ECO:0000313" key="9">
    <source>
        <dbReference type="Proteomes" id="UP000887574"/>
    </source>
</evidence>
<comment type="function">
    <text evidence="7">Component of the sequence-specific heterotrimeric transcription factor (NF-Y) which specifically recognizes a 5'-CCAAT-3' box motif found in the promoters of its target genes.</text>
</comment>
<comment type="similarity">
    <text evidence="7">Belongs to the NFYA/HAP2 subunit family.</text>
</comment>
<evidence type="ECO:0000256" key="3">
    <source>
        <dbReference type="ARBA" id="ARBA00023125"/>
    </source>
</evidence>
<sequence length="401" mass="43317">MTVQPLKINVLTAKGEAREGSTQLVLLCLPLCVRPPNYTGRGVGCRGDWGAAIGRETSNAGKAGAVQPIVVCVLPLFAAFRKSDKIPFWFENMSVQFAEAPSQANQRVRRVVNQQEAQIQQQQQAYQLVAVSSDGGVISNQSQEEKGCRGGEQQQVFQPLQLVSLPQDGIAGLDCKQQQAHQQQQQQFIIQLPSGQFSSNNVQVIQAAAATPNSSNMPMQVLNLADGAAFIPIGNSPFFQMAGVPTTSTSTSMAISDGGSSPQVATLFHAIETSNGGLELVEQQQPCTSAMEHITNGYTTGSVAGGLQSQQRGEEEPVYVNAKQYDRILKRRAARAKLEMEGRIPKQRRKYLHESRHRHALNRARGEGGKFDSGQGEDGNESSTSGNSSNRPPPSKYSPVL</sequence>
<evidence type="ECO:0000256" key="1">
    <source>
        <dbReference type="ARBA" id="ARBA00004123"/>
    </source>
</evidence>
<comment type="subunit">
    <text evidence="7">Heterotrimer.</text>
</comment>
<keyword evidence="9" id="KW-1185">Reference proteome</keyword>
<evidence type="ECO:0000256" key="4">
    <source>
        <dbReference type="ARBA" id="ARBA00023159"/>
    </source>
</evidence>
<evidence type="ECO:0000313" key="10">
    <source>
        <dbReference type="WBParaSite" id="jg12601"/>
    </source>
</evidence>
<name>A0A915CVI3_9BILA</name>
<feature type="compositionally biased region" description="Basic residues" evidence="8">
    <location>
        <begin position="345"/>
        <end position="362"/>
    </location>
</feature>
<evidence type="ECO:0000256" key="2">
    <source>
        <dbReference type="ARBA" id="ARBA00023015"/>
    </source>
</evidence>
<dbReference type="GO" id="GO:0003677">
    <property type="term" value="F:DNA binding"/>
    <property type="evidence" value="ECO:0007669"/>
    <property type="project" value="UniProtKB-KW"/>
</dbReference>
<evidence type="ECO:0000256" key="6">
    <source>
        <dbReference type="ARBA" id="ARBA00023242"/>
    </source>
</evidence>
<evidence type="ECO:0000256" key="5">
    <source>
        <dbReference type="ARBA" id="ARBA00023163"/>
    </source>
</evidence>
<evidence type="ECO:0000256" key="7">
    <source>
        <dbReference type="RuleBase" id="RU367155"/>
    </source>
</evidence>
<keyword evidence="3 7" id="KW-0238">DNA-binding</keyword>
<dbReference type="GO" id="GO:0003700">
    <property type="term" value="F:DNA-binding transcription factor activity"/>
    <property type="evidence" value="ECO:0007669"/>
    <property type="project" value="UniProtKB-UniRule"/>
</dbReference>
<keyword evidence="5 7" id="KW-0804">Transcription</keyword>
<keyword evidence="6 7" id="KW-0539">Nucleus</keyword>